<accession>A0A6I1I581</accession>
<evidence type="ECO:0000313" key="2">
    <source>
        <dbReference type="Proteomes" id="UP000468717"/>
    </source>
</evidence>
<proteinExistence type="predicted"/>
<organism evidence="1 2">
    <name type="scientific">Janthinobacterium violaceinigrum</name>
    <dbReference type="NCBI Taxonomy" id="2654252"/>
    <lineage>
        <taxon>Bacteria</taxon>
        <taxon>Pseudomonadati</taxon>
        <taxon>Pseudomonadota</taxon>
        <taxon>Betaproteobacteria</taxon>
        <taxon>Burkholderiales</taxon>
        <taxon>Oxalobacteraceae</taxon>
        <taxon>Janthinobacterium</taxon>
    </lineage>
</organism>
<dbReference type="AlphaFoldDB" id="A0A6I1I581"/>
<protein>
    <submittedName>
        <fullName evidence="1">Uncharacterized protein</fullName>
    </submittedName>
</protein>
<reference evidence="1 2" key="1">
    <citation type="submission" date="2019-10" db="EMBL/GenBank/DDBJ databases">
        <title>Three novel species isolated from a subtropical stream in China.</title>
        <authorList>
            <person name="Lu H."/>
        </authorList>
    </citation>
    <scope>NUCLEOTIDE SEQUENCE [LARGE SCALE GENOMIC DNA]</scope>
    <source>
        <strain evidence="1 2">FT13W</strain>
    </source>
</reference>
<dbReference type="RefSeq" id="WP_152283583.1">
    <property type="nucleotide sequence ID" value="NZ_WFLI01000020.1"/>
</dbReference>
<name>A0A6I1I581_9BURK</name>
<dbReference type="Proteomes" id="UP000468717">
    <property type="component" value="Unassembled WGS sequence"/>
</dbReference>
<sequence length="290" mass="32385">MLPAIVVENLPRLVRAIKLLPNDPREDAALNLADELTGITAMVAEKFTNERTADGIQKALYLTVGGVSLGLEQAVAHDGDQAALDFLVEHGAEHAFQVGFRLIKELSQLPEDALVGEYDQDPVYLQRRLRELFIDICQADPNQNWAGYEKYAVQLQQRKEVQAVVRLASWLRRHHDNGPVSDSDLNAEGVIALAIIFAIEGGGRVIARTGQKEFERFVRSVRKNKPDFEEGWAALVAKVPVQHHPVLLDRIASYRRSCTVVQKILTRASMKSLFEDLENYAGSELDADYS</sequence>
<keyword evidence="2" id="KW-1185">Reference proteome</keyword>
<gene>
    <name evidence="1" type="ORF">GCN75_17400</name>
</gene>
<dbReference type="EMBL" id="WFLI01000020">
    <property type="protein sequence ID" value="KAB8063636.1"/>
    <property type="molecule type" value="Genomic_DNA"/>
</dbReference>
<evidence type="ECO:0000313" key="1">
    <source>
        <dbReference type="EMBL" id="KAB8063636.1"/>
    </source>
</evidence>
<comment type="caution">
    <text evidence="1">The sequence shown here is derived from an EMBL/GenBank/DDBJ whole genome shotgun (WGS) entry which is preliminary data.</text>
</comment>